<dbReference type="EMBL" id="AGAZ01000026">
    <property type="protein sequence ID" value="EGZ49969.1"/>
    <property type="molecule type" value="Genomic_DNA"/>
</dbReference>
<dbReference type="AlphaFoldDB" id="G4CNF5"/>
<keyword evidence="2" id="KW-1185">Reference proteome</keyword>
<proteinExistence type="predicted"/>
<gene>
    <name evidence="1" type="ORF">HMPREF9370_0614</name>
</gene>
<evidence type="ECO:0000313" key="1">
    <source>
        <dbReference type="EMBL" id="EGZ49969.1"/>
    </source>
</evidence>
<organism evidence="1 2">
    <name type="scientific">Neisseria wadsworthii 9715</name>
    <dbReference type="NCBI Taxonomy" id="1030841"/>
    <lineage>
        <taxon>Bacteria</taxon>
        <taxon>Pseudomonadati</taxon>
        <taxon>Pseudomonadota</taxon>
        <taxon>Betaproteobacteria</taxon>
        <taxon>Neisseriales</taxon>
        <taxon>Neisseriaceae</taxon>
        <taxon>Neisseria</taxon>
    </lineage>
</organism>
<dbReference type="HOGENOM" id="CLU_3170711_0_0_4"/>
<evidence type="ECO:0000313" key="2">
    <source>
        <dbReference type="Proteomes" id="UP000005336"/>
    </source>
</evidence>
<comment type="caution">
    <text evidence="1">The sequence shown here is derived from an EMBL/GenBank/DDBJ whole genome shotgun (WGS) entry which is preliminary data.</text>
</comment>
<dbReference type="PATRIC" id="fig|1030841.3.peg.606"/>
<reference evidence="1 2" key="1">
    <citation type="submission" date="2011-06" db="EMBL/GenBank/DDBJ databases">
        <authorList>
            <person name="Muzny D."/>
            <person name="Qin X."/>
            <person name="Deng J."/>
            <person name="Jiang H."/>
            <person name="Liu Y."/>
            <person name="Qu J."/>
            <person name="Song X.-Z."/>
            <person name="Zhang L."/>
            <person name="Thornton R."/>
            <person name="Coyle M."/>
            <person name="Francisco L."/>
            <person name="Jackson L."/>
            <person name="Javaid M."/>
            <person name="Korchina V."/>
            <person name="Kovar C."/>
            <person name="Mata R."/>
            <person name="Mathew T."/>
            <person name="Ngo R."/>
            <person name="Nguyen L."/>
            <person name="Nguyen N."/>
            <person name="Okwuonu G."/>
            <person name="Ongeri F."/>
            <person name="Pham C."/>
            <person name="Simmons D."/>
            <person name="Wilczek-Boney K."/>
            <person name="Hale W."/>
            <person name="Jakkamsetti A."/>
            <person name="Pham P."/>
            <person name="Ruth R."/>
            <person name="San Lucas F."/>
            <person name="Warren J."/>
            <person name="Zhang J."/>
            <person name="Zhao Z."/>
            <person name="Zhou C."/>
            <person name="Zhu D."/>
            <person name="Lee S."/>
            <person name="Bess C."/>
            <person name="Blankenburg K."/>
            <person name="Forbes L."/>
            <person name="Fu Q."/>
            <person name="Gubbala S."/>
            <person name="Hirani K."/>
            <person name="Jayaseelan J.C."/>
            <person name="Lara F."/>
            <person name="Munidasa M."/>
            <person name="Palculict T."/>
            <person name="Patil S."/>
            <person name="Pu L.-L."/>
            <person name="Saada N."/>
            <person name="Tang L."/>
            <person name="Weissenberger G."/>
            <person name="Zhu Y."/>
            <person name="Hemphill L."/>
            <person name="Shang Y."/>
            <person name="Youmans B."/>
            <person name="Ayvaz T."/>
            <person name="Ross M."/>
            <person name="Santibanez J."/>
            <person name="Aqrawi P."/>
            <person name="Gross S."/>
            <person name="Joshi V."/>
            <person name="Fowler G."/>
            <person name="Nazareth L."/>
            <person name="Reid J."/>
            <person name="Worley K."/>
            <person name="Petrosino J."/>
            <person name="Highlander S."/>
            <person name="Gibbs R."/>
        </authorList>
    </citation>
    <scope>NUCLEOTIDE SEQUENCE [LARGE SCALE GENOMIC DNA]</scope>
    <source>
        <strain evidence="1 2">9715</strain>
    </source>
</reference>
<accession>G4CNF5</accession>
<dbReference type="RefSeq" id="WP_009115760.1">
    <property type="nucleotide sequence ID" value="NZ_JH165159.1"/>
</dbReference>
<dbReference type="Proteomes" id="UP000005336">
    <property type="component" value="Unassembled WGS sequence"/>
</dbReference>
<name>G4CNF5_9NEIS</name>
<sequence length="47" mass="5284">MNILSGLWPIRLHNNDTVILGLDPSMTNVLFFSWLAIRLSENGLSVD</sequence>
<protein>
    <submittedName>
        <fullName evidence="1">Uncharacterized protein</fullName>
    </submittedName>
</protein>